<keyword evidence="1" id="KW-0812">Transmembrane</keyword>
<dbReference type="EMBL" id="VSSQ01103886">
    <property type="protein sequence ID" value="MPN44627.1"/>
    <property type="molecule type" value="Genomic_DNA"/>
</dbReference>
<feature type="transmembrane region" description="Helical" evidence="1">
    <location>
        <begin position="35"/>
        <end position="55"/>
    </location>
</feature>
<gene>
    <name evidence="2" type="ORF">SDC9_192192</name>
</gene>
<keyword evidence="1" id="KW-1133">Transmembrane helix</keyword>
<protein>
    <submittedName>
        <fullName evidence="2">Uncharacterized protein</fullName>
    </submittedName>
</protein>
<keyword evidence="1" id="KW-0472">Membrane</keyword>
<comment type="caution">
    <text evidence="2">The sequence shown here is derived from an EMBL/GenBank/DDBJ whole genome shotgun (WGS) entry which is preliminary data.</text>
</comment>
<evidence type="ECO:0000313" key="2">
    <source>
        <dbReference type="EMBL" id="MPN44627.1"/>
    </source>
</evidence>
<dbReference type="Gene3D" id="1.20.1250.20">
    <property type="entry name" value="MFS general substrate transporter like domains"/>
    <property type="match status" value="1"/>
</dbReference>
<dbReference type="InterPro" id="IPR036259">
    <property type="entry name" value="MFS_trans_sf"/>
</dbReference>
<reference evidence="2" key="1">
    <citation type="submission" date="2019-08" db="EMBL/GenBank/DDBJ databases">
        <authorList>
            <person name="Kucharzyk K."/>
            <person name="Murdoch R.W."/>
            <person name="Higgins S."/>
            <person name="Loffler F."/>
        </authorList>
    </citation>
    <scope>NUCLEOTIDE SEQUENCE</scope>
</reference>
<name>A0A645I037_9ZZZZ</name>
<accession>A0A645I037</accession>
<proteinExistence type="predicted"/>
<dbReference type="SUPFAM" id="SSF103473">
    <property type="entry name" value="MFS general substrate transporter"/>
    <property type="match status" value="1"/>
</dbReference>
<sequence>MTSEKETSLINYQQISISIGRTLASFLFGLAIDSFGYNLSFLVAGLLGFAMVALVGRDKQAPNTQYRKTPV</sequence>
<organism evidence="2">
    <name type="scientific">bioreactor metagenome</name>
    <dbReference type="NCBI Taxonomy" id="1076179"/>
    <lineage>
        <taxon>unclassified sequences</taxon>
        <taxon>metagenomes</taxon>
        <taxon>ecological metagenomes</taxon>
    </lineage>
</organism>
<evidence type="ECO:0000256" key="1">
    <source>
        <dbReference type="SAM" id="Phobius"/>
    </source>
</evidence>
<dbReference type="AlphaFoldDB" id="A0A645I037"/>